<evidence type="ECO:0000313" key="1">
    <source>
        <dbReference type="EMBL" id="KAF7280060.1"/>
    </source>
</evidence>
<reference evidence="1" key="1">
    <citation type="submission" date="2020-08" db="EMBL/GenBank/DDBJ databases">
        <title>Genome sequencing and assembly of the red palm weevil Rhynchophorus ferrugineus.</title>
        <authorList>
            <person name="Dias G.B."/>
            <person name="Bergman C.M."/>
            <person name="Manee M."/>
        </authorList>
    </citation>
    <scope>NUCLEOTIDE SEQUENCE</scope>
    <source>
        <strain evidence="1">AA-2017</strain>
        <tissue evidence="1">Whole larva</tissue>
    </source>
</reference>
<protein>
    <submittedName>
        <fullName evidence="1">Uncharacterized protein</fullName>
    </submittedName>
</protein>
<comment type="caution">
    <text evidence="1">The sequence shown here is derived from an EMBL/GenBank/DDBJ whole genome shotgun (WGS) entry which is preliminary data.</text>
</comment>
<dbReference type="Proteomes" id="UP000625711">
    <property type="component" value="Unassembled WGS sequence"/>
</dbReference>
<keyword evidence="2" id="KW-1185">Reference proteome</keyword>
<sequence>MLTPGQKPSPPPVHPVLPGRILVSIVTKNQLSRRRRRPQTGAADWPGAERFLLPVRRPLATPNRGVVAPISQPIC</sequence>
<dbReference type="AlphaFoldDB" id="A0A834ILU5"/>
<gene>
    <name evidence="1" type="ORF">GWI33_006443</name>
</gene>
<accession>A0A834ILU5</accession>
<proteinExistence type="predicted"/>
<evidence type="ECO:0000313" key="2">
    <source>
        <dbReference type="Proteomes" id="UP000625711"/>
    </source>
</evidence>
<dbReference type="EMBL" id="JAACXV010000324">
    <property type="protein sequence ID" value="KAF7280060.1"/>
    <property type="molecule type" value="Genomic_DNA"/>
</dbReference>
<name>A0A834ILU5_RHYFE</name>
<organism evidence="1 2">
    <name type="scientific">Rhynchophorus ferrugineus</name>
    <name type="common">Red palm weevil</name>
    <name type="synonym">Curculio ferrugineus</name>
    <dbReference type="NCBI Taxonomy" id="354439"/>
    <lineage>
        <taxon>Eukaryota</taxon>
        <taxon>Metazoa</taxon>
        <taxon>Ecdysozoa</taxon>
        <taxon>Arthropoda</taxon>
        <taxon>Hexapoda</taxon>
        <taxon>Insecta</taxon>
        <taxon>Pterygota</taxon>
        <taxon>Neoptera</taxon>
        <taxon>Endopterygota</taxon>
        <taxon>Coleoptera</taxon>
        <taxon>Polyphaga</taxon>
        <taxon>Cucujiformia</taxon>
        <taxon>Curculionidae</taxon>
        <taxon>Dryophthorinae</taxon>
        <taxon>Rhynchophorus</taxon>
    </lineage>
</organism>